<gene>
    <name evidence="5" type="ORF">ACEZDE_05540</name>
</gene>
<dbReference type="SUPFAM" id="SSF53720">
    <property type="entry name" value="ALDH-like"/>
    <property type="match status" value="1"/>
</dbReference>
<dbReference type="EMBL" id="JBHFAB010000003">
    <property type="protein sequence ID" value="MFC1416101.1"/>
    <property type="molecule type" value="Genomic_DNA"/>
</dbReference>
<dbReference type="PANTHER" id="PTHR11699">
    <property type="entry name" value="ALDEHYDE DEHYDROGENASE-RELATED"/>
    <property type="match status" value="1"/>
</dbReference>
<dbReference type="Pfam" id="PF00171">
    <property type="entry name" value="Aldedh"/>
    <property type="match status" value="1"/>
</dbReference>
<proteinExistence type="inferred from homology"/>
<dbReference type="RefSeq" id="WP_380532989.1">
    <property type="nucleotide sequence ID" value="NZ_JBHFAB010000003.1"/>
</dbReference>
<feature type="domain" description="Aldehyde dehydrogenase" evidence="4">
    <location>
        <begin position="24"/>
        <end position="487"/>
    </location>
</feature>
<dbReference type="InterPro" id="IPR016163">
    <property type="entry name" value="Ald_DH_C"/>
</dbReference>
<protein>
    <submittedName>
        <fullName evidence="5">Aldehyde dehydrogenase</fullName>
    </submittedName>
</protein>
<comment type="similarity">
    <text evidence="3">Belongs to the aldehyde dehydrogenase family.</text>
</comment>
<evidence type="ECO:0000256" key="2">
    <source>
        <dbReference type="PROSITE-ProRule" id="PRU10007"/>
    </source>
</evidence>
<dbReference type="InterPro" id="IPR029510">
    <property type="entry name" value="Ald_DH_CS_GLU"/>
</dbReference>
<dbReference type="Proteomes" id="UP001592531">
    <property type="component" value="Unassembled WGS sequence"/>
</dbReference>
<evidence type="ECO:0000313" key="5">
    <source>
        <dbReference type="EMBL" id="MFC1416101.1"/>
    </source>
</evidence>
<dbReference type="InterPro" id="IPR016161">
    <property type="entry name" value="Ald_DH/histidinol_DH"/>
</dbReference>
<evidence type="ECO:0000259" key="4">
    <source>
        <dbReference type="Pfam" id="PF00171"/>
    </source>
</evidence>
<comment type="caution">
    <text evidence="5">The sequence shown here is derived from an EMBL/GenBank/DDBJ whole genome shotgun (WGS) entry which is preliminary data.</text>
</comment>
<organism evidence="5 6">
    <name type="scientific">Streptacidiphilus cavernicola</name>
    <dbReference type="NCBI Taxonomy" id="3342716"/>
    <lineage>
        <taxon>Bacteria</taxon>
        <taxon>Bacillati</taxon>
        <taxon>Actinomycetota</taxon>
        <taxon>Actinomycetes</taxon>
        <taxon>Kitasatosporales</taxon>
        <taxon>Streptomycetaceae</taxon>
        <taxon>Streptacidiphilus</taxon>
    </lineage>
</organism>
<dbReference type="InterPro" id="IPR015590">
    <property type="entry name" value="Aldehyde_DH_dom"/>
</dbReference>
<accession>A0ABV6VQS5</accession>
<evidence type="ECO:0000313" key="6">
    <source>
        <dbReference type="Proteomes" id="UP001592531"/>
    </source>
</evidence>
<dbReference type="PROSITE" id="PS00687">
    <property type="entry name" value="ALDEHYDE_DEHYDR_GLU"/>
    <property type="match status" value="1"/>
</dbReference>
<evidence type="ECO:0000256" key="3">
    <source>
        <dbReference type="RuleBase" id="RU003345"/>
    </source>
</evidence>
<dbReference type="InterPro" id="IPR016162">
    <property type="entry name" value="Ald_DH_N"/>
</dbReference>
<dbReference type="Gene3D" id="3.40.605.10">
    <property type="entry name" value="Aldehyde Dehydrogenase, Chain A, domain 1"/>
    <property type="match status" value="1"/>
</dbReference>
<evidence type="ECO:0000256" key="1">
    <source>
        <dbReference type="ARBA" id="ARBA00023002"/>
    </source>
</evidence>
<feature type="active site" evidence="2">
    <location>
        <position position="261"/>
    </location>
</feature>
<keyword evidence="6" id="KW-1185">Reference proteome</keyword>
<dbReference type="Gene3D" id="3.40.309.10">
    <property type="entry name" value="Aldehyde Dehydrogenase, Chain A, domain 2"/>
    <property type="match status" value="1"/>
</dbReference>
<name>A0ABV6VQS5_9ACTN</name>
<keyword evidence="1 3" id="KW-0560">Oxidoreductase</keyword>
<sequence>MTDLQTHRPPAVTQDGLFVGGRWTGAAHGGVYPTVNPADGTVIAEVADGSAADIDAAVRAARRAFDEGPWPRMSGHERSRILLAVADLIERDAEELARLDTADMGKPISFTRVENGLVAAAVYRYYAGLASQSHGSTHDCMGPGFAYVLREPIGVIGAITPFNVPLLLSATKIAPALAAGNTLVHKPSETTPLSALKIARLFAEAGLPEGVLNVVTGTGAGPGIALVAHPGVDKIAFTGSNLVGQDIIRASADTLKKVSVELGGKSANIVFADAYLDEAIEHAFNGIFIGSGQICIAGSRLLVQRPVYDQVVDALVERAEATMPGDPMDPATLIGPLAHQAQFEKVSGYVRTGLREGAELVSGGQSHHPQGPDSGWYFQPTIFKGRNDMQIAQEEIFGPVLTVIPFDTDDEAVALANGTKFGLASGVHTSDIKRAHAVAAAMRAGTCWINTYHQWDPGISFGGRKASGYGRELGPEVMSSYTELKSVWVDLPARSGGGIG</sequence>
<reference evidence="5 6" key="1">
    <citation type="submission" date="2024-09" db="EMBL/GenBank/DDBJ databases">
        <authorList>
            <person name="Lee S.D."/>
        </authorList>
    </citation>
    <scope>NUCLEOTIDE SEQUENCE [LARGE SCALE GENOMIC DNA]</scope>
    <source>
        <strain evidence="5 6">N8-3</strain>
    </source>
</reference>